<reference evidence="2" key="2">
    <citation type="submission" date="2025-08" db="UniProtKB">
        <authorList>
            <consortium name="RefSeq"/>
        </authorList>
    </citation>
    <scope>IDENTIFICATION</scope>
</reference>
<dbReference type="InterPro" id="IPR012337">
    <property type="entry name" value="RNaseH-like_sf"/>
</dbReference>
<reference evidence="1" key="1">
    <citation type="journal article" date="2020" name="Nat. Genet.">
        <title>Genomic diversifications of five Gossypium allopolyploid species and their impact on cotton improvement.</title>
        <authorList>
            <person name="Chen Z.J."/>
            <person name="Sreedasyam A."/>
            <person name="Ando A."/>
            <person name="Song Q."/>
            <person name="De Santiago L.M."/>
            <person name="Hulse-Kemp A.M."/>
            <person name="Ding M."/>
            <person name="Ye W."/>
            <person name="Kirkbride R.C."/>
            <person name="Jenkins J."/>
            <person name="Plott C."/>
            <person name="Lovell J."/>
            <person name="Lin Y.M."/>
            <person name="Vaughn R."/>
            <person name="Liu B."/>
            <person name="Simpson S."/>
            <person name="Scheffler B.E."/>
            <person name="Wen L."/>
            <person name="Saski C.A."/>
            <person name="Grover C.E."/>
            <person name="Hu G."/>
            <person name="Conover J.L."/>
            <person name="Carlson J.W."/>
            <person name="Shu S."/>
            <person name="Boston L.B."/>
            <person name="Williams M."/>
            <person name="Peterson D.G."/>
            <person name="McGee K."/>
            <person name="Jones D.C."/>
            <person name="Wendel J.F."/>
            <person name="Stelly D.M."/>
            <person name="Grimwood J."/>
            <person name="Schmutz J."/>
        </authorList>
    </citation>
    <scope>NUCLEOTIDE SEQUENCE [LARGE SCALE GENOMIC DNA]</scope>
    <source>
        <strain evidence="1">cv. TM-1</strain>
    </source>
</reference>
<keyword evidence="1" id="KW-1185">Reference proteome</keyword>
<dbReference type="Gene3D" id="3.30.420.10">
    <property type="entry name" value="Ribonuclease H-like superfamily/Ribonuclease H"/>
    <property type="match status" value="1"/>
</dbReference>
<dbReference type="InterPro" id="IPR036397">
    <property type="entry name" value="RNaseH_sf"/>
</dbReference>
<dbReference type="PANTHER" id="PTHR46148">
    <property type="entry name" value="CHROMO DOMAIN-CONTAINING PROTEIN"/>
    <property type="match status" value="1"/>
</dbReference>
<dbReference type="PANTHER" id="PTHR46148:SF44">
    <property type="entry name" value="GAG-POL POLYPROTEIN"/>
    <property type="match status" value="1"/>
</dbReference>
<dbReference type="GeneID" id="121214523"/>
<protein>
    <recommendedName>
        <fullName evidence="3">Reverse transcriptase domain-containing protein</fullName>
    </recommendedName>
</protein>
<organism evidence="1 2">
    <name type="scientific">Gossypium hirsutum</name>
    <name type="common">Upland cotton</name>
    <name type="synonym">Gossypium mexicanum</name>
    <dbReference type="NCBI Taxonomy" id="3635"/>
    <lineage>
        <taxon>Eukaryota</taxon>
        <taxon>Viridiplantae</taxon>
        <taxon>Streptophyta</taxon>
        <taxon>Embryophyta</taxon>
        <taxon>Tracheophyta</taxon>
        <taxon>Spermatophyta</taxon>
        <taxon>Magnoliopsida</taxon>
        <taxon>eudicotyledons</taxon>
        <taxon>Gunneridae</taxon>
        <taxon>Pentapetalae</taxon>
        <taxon>rosids</taxon>
        <taxon>malvids</taxon>
        <taxon>Malvales</taxon>
        <taxon>Malvaceae</taxon>
        <taxon>Malvoideae</taxon>
        <taxon>Gossypium</taxon>
    </lineage>
</organism>
<evidence type="ECO:0000313" key="1">
    <source>
        <dbReference type="Proteomes" id="UP000818029"/>
    </source>
</evidence>
<name>A0ABM2ZNL2_GOSHI</name>
<proteinExistence type="predicted"/>
<gene>
    <name evidence="2" type="primary">LOC121214523</name>
</gene>
<dbReference type="RefSeq" id="XP_040944228.1">
    <property type="nucleotide sequence ID" value="XM_041088294.1"/>
</dbReference>
<dbReference type="Proteomes" id="UP000818029">
    <property type="component" value="Chromosome D02"/>
</dbReference>
<evidence type="ECO:0000313" key="2">
    <source>
        <dbReference type="RefSeq" id="XP_040944228.1"/>
    </source>
</evidence>
<dbReference type="SUPFAM" id="SSF53098">
    <property type="entry name" value="Ribonuclease H-like"/>
    <property type="match status" value="1"/>
</dbReference>
<evidence type="ECO:0008006" key="3">
    <source>
        <dbReference type="Google" id="ProtNLM"/>
    </source>
</evidence>
<sequence length="162" mass="19223">MWMDFTLEKLAKLYISEIVRLHGLPDLIILDRDPCFTSRFWRALHEALGTRLHFSTAFHLHTNELKGRKIVGQKLVRETEDKVQTIQDNLRVAFDRQKSYADLKRKEIKFAVGDKLFLKFSPWRKVLRFGHKGKLSPRRYHSDPSHIFPFEQIEVSPDLSYE</sequence>
<accession>A0ABM2ZNL2</accession>